<organism evidence="4 5">
    <name type="scientific">Paractinoplanes ferrugineus</name>
    <dbReference type="NCBI Taxonomy" id="113564"/>
    <lineage>
        <taxon>Bacteria</taxon>
        <taxon>Bacillati</taxon>
        <taxon>Actinomycetota</taxon>
        <taxon>Actinomycetes</taxon>
        <taxon>Micromonosporales</taxon>
        <taxon>Micromonosporaceae</taxon>
        <taxon>Paractinoplanes</taxon>
    </lineage>
</organism>
<comment type="caution">
    <text evidence="4">The sequence shown here is derived from an EMBL/GenBank/DDBJ whole genome shotgun (WGS) entry which is preliminary data.</text>
</comment>
<evidence type="ECO:0000313" key="4">
    <source>
        <dbReference type="EMBL" id="GIE12497.1"/>
    </source>
</evidence>
<dbReference type="InterPro" id="IPR003812">
    <property type="entry name" value="Fido"/>
</dbReference>
<reference evidence="4" key="1">
    <citation type="submission" date="2021-01" db="EMBL/GenBank/DDBJ databases">
        <title>Whole genome shotgun sequence of Actinoplanes ferrugineus NBRC 15555.</title>
        <authorList>
            <person name="Komaki H."/>
            <person name="Tamura T."/>
        </authorList>
    </citation>
    <scope>NUCLEOTIDE SEQUENCE</scope>
    <source>
        <strain evidence="4">NBRC 15555</strain>
    </source>
</reference>
<dbReference type="PANTHER" id="PTHR13504">
    <property type="entry name" value="FIDO DOMAIN-CONTAINING PROTEIN DDB_G0283145"/>
    <property type="match status" value="1"/>
</dbReference>
<proteinExistence type="predicted"/>
<evidence type="ECO:0000256" key="1">
    <source>
        <dbReference type="PIRSR" id="PIRSR640198-1"/>
    </source>
</evidence>
<dbReference type="Pfam" id="PF02661">
    <property type="entry name" value="Fic"/>
    <property type="match status" value="1"/>
</dbReference>
<evidence type="ECO:0000313" key="5">
    <source>
        <dbReference type="Proteomes" id="UP000598174"/>
    </source>
</evidence>
<dbReference type="InterPro" id="IPR040198">
    <property type="entry name" value="Fido_containing"/>
</dbReference>
<dbReference type="PANTHER" id="PTHR13504:SF38">
    <property type="entry name" value="FIDO DOMAIN-CONTAINING PROTEIN"/>
    <property type="match status" value="1"/>
</dbReference>
<keyword evidence="2" id="KW-0547">Nucleotide-binding</keyword>
<feature type="domain" description="Fido" evidence="3">
    <location>
        <begin position="146"/>
        <end position="284"/>
    </location>
</feature>
<name>A0A919MLR6_9ACTN</name>
<dbReference type="EMBL" id="BOMM01000039">
    <property type="protein sequence ID" value="GIE12497.1"/>
    <property type="molecule type" value="Genomic_DNA"/>
</dbReference>
<dbReference type="Gene3D" id="1.10.3290.10">
    <property type="entry name" value="Fido-like domain"/>
    <property type="match status" value="1"/>
</dbReference>
<dbReference type="PROSITE" id="PS51459">
    <property type="entry name" value="FIDO"/>
    <property type="match status" value="1"/>
</dbReference>
<gene>
    <name evidence="4" type="ORF">Afe05nite_43370</name>
</gene>
<protein>
    <recommendedName>
        <fullName evidence="3">Fido domain-containing protein</fullName>
    </recommendedName>
</protein>
<sequence length="500" mass="56316">MSIEYRAVWTDRDLQDGLRNSPYSVPSQVSEQTIRTLLSEIQMVTAEAIGAHHRLARDVRGGWLKRNRRVQELHESNRVEGLGPQHLSATKDILESKDAADIQNALNRYAVVRALDTDQRTLDVLGLHGGKLFADDILQGFHDRPIVEIDIRDMHRLIMGNHYSAGRYKVWLNQISGADHVPLTPADTPGAMSALVDWLGETVRNQKLPAVVIAATVHAWLAHIHPFDDGNGRVSRLLANIVVGSQALPPLIVQNAADRTEYINALAISDQGGDLAPLIGVFLRIQKRAIADMRNPDFALKLFEDEIAERSLSVYQRWHRTLQSWLLNLGAELRLRDLHLRLPGDVILGQESYQRISNGSSGEGVVTGGIGNEERYERCRVYLLIDKVQHSTRYSEGEPVLSFLRYGPSPWSRHVYRRLMGRISEVIVRPDPIDGVYVRFGSGRTDHFTPADAASIVAEQLAEDFRMGTAKADYGLVRKPLRNRRTSRVPLDDFNFDNYR</sequence>
<dbReference type="InterPro" id="IPR036597">
    <property type="entry name" value="Fido-like_dom_sf"/>
</dbReference>
<dbReference type="Proteomes" id="UP000598174">
    <property type="component" value="Unassembled WGS sequence"/>
</dbReference>
<feature type="binding site" evidence="2">
    <location>
        <begin position="229"/>
        <end position="236"/>
    </location>
    <ligand>
        <name>ATP</name>
        <dbReference type="ChEBI" id="CHEBI:30616"/>
    </ligand>
</feature>
<keyword evidence="2" id="KW-0067">ATP-binding</keyword>
<accession>A0A919MLR6</accession>
<evidence type="ECO:0000259" key="3">
    <source>
        <dbReference type="PROSITE" id="PS51459"/>
    </source>
</evidence>
<dbReference type="GO" id="GO:0005524">
    <property type="term" value="F:ATP binding"/>
    <property type="evidence" value="ECO:0007669"/>
    <property type="project" value="UniProtKB-KW"/>
</dbReference>
<keyword evidence="5" id="KW-1185">Reference proteome</keyword>
<feature type="active site" evidence="1">
    <location>
        <position position="225"/>
    </location>
</feature>
<dbReference type="AlphaFoldDB" id="A0A919MLR6"/>
<dbReference type="SUPFAM" id="SSF140931">
    <property type="entry name" value="Fic-like"/>
    <property type="match status" value="1"/>
</dbReference>
<evidence type="ECO:0000256" key="2">
    <source>
        <dbReference type="PIRSR" id="PIRSR640198-2"/>
    </source>
</evidence>